<dbReference type="AlphaFoldDB" id="A0A371F385"/>
<organism evidence="2 3">
    <name type="scientific">Mucuna pruriens</name>
    <name type="common">Velvet bean</name>
    <name type="synonym">Dolichos pruriens</name>
    <dbReference type="NCBI Taxonomy" id="157652"/>
    <lineage>
        <taxon>Eukaryota</taxon>
        <taxon>Viridiplantae</taxon>
        <taxon>Streptophyta</taxon>
        <taxon>Embryophyta</taxon>
        <taxon>Tracheophyta</taxon>
        <taxon>Spermatophyta</taxon>
        <taxon>Magnoliopsida</taxon>
        <taxon>eudicotyledons</taxon>
        <taxon>Gunneridae</taxon>
        <taxon>Pentapetalae</taxon>
        <taxon>rosids</taxon>
        <taxon>fabids</taxon>
        <taxon>Fabales</taxon>
        <taxon>Fabaceae</taxon>
        <taxon>Papilionoideae</taxon>
        <taxon>50 kb inversion clade</taxon>
        <taxon>NPAAA clade</taxon>
        <taxon>indigoferoid/millettioid clade</taxon>
        <taxon>Phaseoleae</taxon>
        <taxon>Mucuna</taxon>
    </lineage>
</organism>
<dbReference type="PANTHER" id="PTHR35046">
    <property type="entry name" value="ZINC KNUCKLE (CCHC-TYPE) FAMILY PROTEIN"/>
    <property type="match status" value="1"/>
</dbReference>
<feature type="compositionally biased region" description="Basic and acidic residues" evidence="1">
    <location>
        <begin position="78"/>
        <end position="90"/>
    </location>
</feature>
<dbReference type="EMBL" id="QJKJ01010787">
    <property type="protein sequence ID" value="RDX72739.1"/>
    <property type="molecule type" value="Genomic_DNA"/>
</dbReference>
<feature type="non-terminal residue" evidence="2">
    <location>
        <position position="1"/>
    </location>
</feature>
<proteinExistence type="predicted"/>
<accession>A0A371F385</accession>
<evidence type="ECO:0000313" key="3">
    <source>
        <dbReference type="Proteomes" id="UP000257109"/>
    </source>
</evidence>
<reference evidence="2" key="1">
    <citation type="submission" date="2018-05" db="EMBL/GenBank/DDBJ databases">
        <title>Draft genome of Mucuna pruriens seed.</title>
        <authorList>
            <person name="Nnadi N.E."/>
            <person name="Vos R."/>
            <person name="Hasami M.H."/>
            <person name="Devisetty U.K."/>
            <person name="Aguiy J.C."/>
        </authorList>
    </citation>
    <scope>NUCLEOTIDE SEQUENCE [LARGE SCALE GENOMIC DNA]</scope>
    <source>
        <strain evidence="2">JCA_2017</strain>
    </source>
</reference>
<dbReference type="PANTHER" id="PTHR35046:SF9">
    <property type="entry name" value="RNA-DIRECTED DNA POLYMERASE"/>
    <property type="match status" value="1"/>
</dbReference>
<evidence type="ECO:0000313" key="2">
    <source>
        <dbReference type="EMBL" id="RDX72739.1"/>
    </source>
</evidence>
<evidence type="ECO:0008006" key="4">
    <source>
        <dbReference type="Google" id="ProtNLM"/>
    </source>
</evidence>
<dbReference type="Proteomes" id="UP000257109">
    <property type="component" value="Unassembled WGS sequence"/>
</dbReference>
<feature type="region of interest" description="Disordered" evidence="1">
    <location>
        <begin position="62"/>
        <end position="90"/>
    </location>
</feature>
<keyword evidence="3" id="KW-1185">Reference proteome</keyword>
<comment type="caution">
    <text evidence="2">The sequence shown here is derived from an EMBL/GenBank/DDBJ whole genome shotgun (WGS) entry which is preliminary data.</text>
</comment>
<evidence type="ECO:0000256" key="1">
    <source>
        <dbReference type="SAM" id="MobiDB-lite"/>
    </source>
</evidence>
<name>A0A371F385_MUCPR</name>
<gene>
    <name evidence="2" type="ORF">CR513_47727</name>
</gene>
<sequence>MEEYHKEMEMNLMRSQIIESREATMARFLHGINRKIQDIVELQYYTTLEELVHQATKVELQLKKRQMSKKPYPSSSWKGKEKDSDHESLKHLRGQEWLSQRSPHGLYAPLPIPTTPWVEISMDFVLGFPRSRGGTQASNLRPNSLQEGEDDMYTEGQSHIQHGGFKRMVSTILEGPVIIGRLRKLQEEIQNAQVTWSNSFADIFCFDLEYTKKICQDCKGWKKFAINN</sequence>
<protein>
    <recommendedName>
        <fullName evidence="4">Retrotransposon gag domain-containing protein</fullName>
    </recommendedName>
</protein>